<reference evidence="2 3" key="1">
    <citation type="submission" date="2019-11" db="EMBL/GenBank/DDBJ databases">
        <authorList>
            <person name="Holert J."/>
        </authorList>
    </citation>
    <scope>NUCLEOTIDE SEQUENCE [LARGE SCALE GENOMIC DNA]</scope>
    <source>
        <strain evidence="2">BC5_2</strain>
    </source>
</reference>
<gene>
    <name evidence="2" type="ORF">DPBNPPHM_01045</name>
</gene>
<proteinExistence type="predicted"/>
<evidence type="ECO:0000313" key="3">
    <source>
        <dbReference type="Proteomes" id="UP000434580"/>
    </source>
</evidence>
<dbReference type="OrthoDB" id="8858495at2"/>
<protein>
    <recommendedName>
        <fullName evidence="1">DUF7822 domain-containing protein</fullName>
    </recommendedName>
</protein>
<evidence type="ECO:0000259" key="1">
    <source>
        <dbReference type="Pfam" id="PF25135"/>
    </source>
</evidence>
<accession>A0A5S9PJ38</accession>
<sequence>MANRSYLYTTDHLPESPEWDEQRDLHSIAEWNYDIPLAFKLLLTGNPIAVKSSIWETPERIAIAGEFKSGLNVLQEYLARLPSEAEPLVTEANEFLLKASNERKYFILECGEIFDMDEGSLEDRNLSLLQEISSLKPDISKLHVPIAPKIELPKLSLIDRLFGKKQEQEKSDPLEPFYGIGLGNWSNILYFQFGEE</sequence>
<feature type="domain" description="DUF7822" evidence="1">
    <location>
        <begin position="13"/>
        <end position="142"/>
    </location>
</feature>
<dbReference type="Proteomes" id="UP000434580">
    <property type="component" value="Unassembled WGS sequence"/>
</dbReference>
<dbReference type="Pfam" id="PF25135">
    <property type="entry name" value="DUF7822"/>
    <property type="match status" value="1"/>
</dbReference>
<dbReference type="AlphaFoldDB" id="A0A5S9PJ38"/>
<dbReference type="EMBL" id="CACSII010000012">
    <property type="protein sequence ID" value="CAA0104231.1"/>
    <property type="molecule type" value="Genomic_DNA"/>
</dbReference>
<dbReference type="InterPro" id="IPR056724">
    <property type="entry name" value="DUF7822"/>
</dbReference>
<name>A0A5S9PJ38_9GAMM</name>
<organism evidence="2 3">
    <name type="scientific">BD1-7 clade bacterium</name>
    <dbReference type="NCBI Taxonomy" id="2029982"/>
    <lineage>
        <taxon>Bacteria</taxon>
        <taxon>Pseudomonadati</taxon>
        <taxon>Pseudomonadota</taxon>
        <taxon>Gammaproteobacteria</taxon>
        <taxon>Cellvibrionales</taxon>
        <taxon>Spongiibacteraceae</taxon>
        <taxon>BD1-7 clade</taxon>
    </lineage>
</organism>
<evidence type="ECO:0000313" key="2">
    <source>
        <dbReference type="EMBL" id="CAA0104231.1"/>
    </source>
</evidence>